<dbReference type="Proteomes" id="UP001497472">
    <property type="component" value="Unassembled WGS sequence"/>
</dbReference>
<accession>A0AAV1JFY5</accession>
<protein>
    <submittedName>
        <fullName evidence="2">Uncharacterized protein</fullName>
    </submittedName>
</protein>
<feature type="signal peptide" evidence="1">
    <location>
        <begin position="1"/>
        <end position="22"/>
    </location>
</feature>
<name>A0AAV1JFY5_9NEOP</name>
<dbReference type="AlphaFoldDB" id="A0AAV1JFY5"/>
<feature type="chain" id="PRO_5043483086" evidence="1">
    <location>
        <begin position="23"/>
        <end position="156"/>
    </location>
</feature>
<evidence type="ECO:0000313" key="3">
    <source>
        <dbReference type="Proteomes" id="UP001497472"/>
    </source>
</evidence>
<comment type="caution">
    <text evidence="2">The sequence shown here is derived from an EMBL/GenBank/DDBJ whole genome shotgun (WGS) entry which is preliminary data.</text>
</comment>
<evidence type="ECO:0000313" key="2">
    <source>
        <dbReference type="EMBL" id="CAK1548429.1"/>
    </source>
</evidence>
<dbReference type="EMBL" id="CAVLEF010000010">
    <property type="protein sequence ID" value="CAK1548429.1"/>
    <property type="molecule type" value="Genomic_DNA"/>
</dbReference>
<organism evidence="2 3">
    <name type="scientific">Leptosia nina</name>
    <dbReference type="NCBI Taxonomy" id="320188"/>
    <lineage>
        <taxon>Eukaryota</taxon>
        <taxon>Metazoa</taxon>
        <taxon>Ecdysozoa</taxon>
        <taxon>Arthropoda</taxon>
        <taxon>Hexapoda</taxon>
        <taxon>Insecta</taxon>
        <taxon>Pterygota</taxon>
        <taxon>Neoptera</taxon>
        <taxon>Endopterygota</taxon>
        <taxon>Lepidoptera</taxon>
        <taxon>Glossata</taxon>
        <taxon>Ditrysia</taxon>
        <taxon>Papilionoidea</taxon>
        <taxon>Pieridae</taxon>
        <taxon>Pierinae</taxon>
        <taxon>Leptosia</taxon>
    </lineage>
</organism>
<evidence type="ECO:0000256" key="1">
    <source>
        <dbReference type="SAM" id="SignalP"/>
    </source>
</evidence>
<sequence>MTFRKEFYSLCLVLIGLVLVNAEDVQISLPAEAEVLKGNCSCGGFPTSKPEANSSPLLSQTPGLVVSCDEEGSTTCKNLCNALAIATKAKGPEILCNRLKDADELKLSAFYKICDMPWVYADMTADESLCCQDSIVKVCPSADRGTMTTPSVNGEK</sequence>
<keyword evidence="1" id="KW-0732">Signal</keyword>
<gene>
    <name evidence="2" type="ORF">LNINA_LOCUS7817</name>
</gene>
<reference evidence="2 3" key="1">
    <citation type="submission" date="2023-11" db="EMBL/GenBank/DDBJ databases">
        <authorList>
            <person name="Okamura Y."/>
        </authorList>
    </citation>
    <scope>NUCLEOTIDE SEQUENCE [LARGE SCALE GENOMIC DNA]</scope>
</reference>
<proteinExistence type="predicted"/>
<keyword evidence="3" id="KW-1185">Reference proteome</keyword>